<dbReference type="RefSeq" id="WP_008781837.1">
    <property type="nucleotide sequence ID" value="NZ_JACBPY010000006.1"/>
</dbReference>
<gene>
    <name evidence="2" type="ORF">GAY01_09940</name>
</gene>
<dbReference type="InterPro" id="IPR023296">
    <property type="entry name" value="Glyco_hydro_beta-prop_sf"/>
</dbReference>
<evidence type="ECO:0000313" key="2">
    <source>
        <dbReference type="EMBL" id="KAB3571567.1"/>
    </source>
</evidence>
<sequence>MNDLFVMNMRRKMLFVCFVFLALLQGWAQHTWQTGPVNLELIQRGDSEFPSGFSAFSLKSHFIWCGSAIQAEEDGKYYLFYSAMESGPEHPRFIDAWLLGSMIGVAVSDSPYGGYKDIGIVYNKDGYRPDNCSWDAQSVHNPHIKRYNGKYYLYYCATVDPGENAHVKGQLSRRDRLQQNQKLGVLCFNSIKELLEGKFSCNEQPLLAPRTRVKPDNVLEPSPEGTVTKPDNLILVNPAVVYHPLKKKYYLYFKGNVYDPTWRGVHGVAIADAPEGPFIVQDDYVFEFETGDNQKLNAEDPFVWYHRKDNCFYAVFKDFTGGFTKGKPGLAIMYSEDGIHWKLPEHSLFMNKEIILKNGERIEVDRLERPQLLLDENDEPIVLYSACSITPLNMKQDGSSFNVQIPIFRNK</sequence>
<dbReference type="Gene3D" id="2.115.10.20">
    <property type="entry name" value="Glycosyl hydrolase domain, family 43"/>
    <property type="match status" value="2"/>
</dbReference>
<feature type="chain" id="PRO_5030091249" description="Glycosyl hydrolases family 43" evidence="1">
    <location>
        <begin position="29"/>
        <end position="411"/>
    </location>
</feature>
<reference evidence="2 3" key="1">
    <citation type="journal article" date="2019" name="Nat. Med.">
        <title>A library of human gut bacterial isolates paired with longitudinal multiomics data enables mechanistic microbiome research.</title>
        <authorList>
            <person name="Poyet M."/>
            <person name="Groussin M."/>
            <person name="Gibbons S.M."/>
            <person name="Avila-Pacheco J."/>
            <person name="Jiang X."/>
            <person name="Kearney S.M."/>
            <person name="Perrotta A.R."/>
            <person name="Berdy B."/>
            <person name="Zhao S."/>
            <person name="Lieberman T.D."/>
            <person name="Swanson P.K."/>
            <person name="Smith M."/>
            <person name="Roesemann S."/>
            <person name="Alexander J.E."/>
            <person name="Rich S.A."/>
            <person name="Livny J."/>
            <person name="Vlamakis H."/>
            <person name="Clish C."/>
            <person name="Bullock K."/>
            <person name="Deik A."/>
            <person name="Scott J."/>
            <person name="Pierce K.A."/>
            <person name="Xavier R.J."/>
            <person name="Alm E.J."/>
        </authorList>
    </citation>
    <scope>NUCLEOTIDE SEQUENCE [LARGE SCALE GENOMIC DNA]</scope>
    <source>
        <strain evidence="2 3">BIOML-A73</strain>
    </source>
</reference>
<protein>
    <recommendedName>
        <fullName evidence="4">Glycosyl hydrolases family 43</fullName>
    </recommendedName>
</protein>
<dbReference type="EMBL" id="WCZM01000012">
    <property type="protein sequence ID" value="KAB3571567.1"/>
    <property type="molecule type" value="Genomic_DNA"/>
</dbReference>
<dbReference type="Proteomes" id="UP000433382">
    <property type="component" value="Unassembled WGS sequence"/>
</dbReference>
<organism evidence="2 3">
    <name type="scientific">Phocaeicola vulgatus</name>
    <name type="common">Bacteroides vulgatus</name>
    <dbReference type="NCBI Taxonomy" id="821"/>
    <lineage>
        <taxon>Bacteria</taxon>
        <taxon>Pseudomonadati</taxon>
        <taxon>Bacteroidota</taxon>
        <taxon>Bacteroidia</taxon>
        <taxon>Bacteroidales</taxon>
        <taxon>Bacteroidaceae</taxon>
        <taxon>Phocaeicola</taxon>
    </lineage>
</organism>
<dbReference type="CDD" id="cd08994">
    <property type="entry name" value="GH43_62_32_68_117_130-like"/>
    <property type="match status" value="1"/>
</dbReference>
<accession>A0A412NX84</accession>
<evidence type="ECO:0008006" key="4">
    <source>
        <dbReference type="Google" id="ProtNLM"/>
    </source>
</evidence>
<evidence type="ECO:0000313" key="3">
    <source>
        <dbReference type="Proteomes" id="UP000433382"/>
    </source>
</evidence>
<evidence type="ECO:0000256" key="1">
    <source>
        <dbReference type="SAM" id="SignalP"/>
    </source>
</evidence>
<feature type="signal peptide" evidence="1">
    <location>
        <begin position="1"/>
        <end position="28"/>
    </location>
</feature>
<proteinExistence type="predicted"/>
<name>A0A412NX84_PHOVU</name>
<dbReference type="SUPFAM" id="SSF75005">
    <property type="entry name" value="Arabinanase/levansucrase/invertase"/>
    <property type="match status" value="2"/>
</dbReference>
<keyword evidence="1" id="KW-0732">Signal</keyword>
<dbReference type="AlphaFoldDB" id="A0A412NX84"/>
<comment type="caution">
    <text evidence="2">The sequence shown here is derived from an EMBL/GenBank/DDBJ whole genome shotgun (WGS) entry which is preliminary data.</text>
</comment>